<name>A0A926KP55_9BACL</name>
<dbReference type="SUPFAM" id="SSF54211">
    <property type="entry name" value="Ribosomal protein S5 domain 2-like"/>
    <property type="match status" value="1"/>
</dbReference>
<dbReference type="SUPFAM" id="SSF50156">
    <property type="entry name" value="PDZ domain-like"/>
    <property type="match status" value="1"/>
</dbReference>
<dbReference type="Gene3D" id="3.30.230.10">
    <property type="match status" value="1"/>
</dbReference>
<dbReference type="EMBL" id="JACVVD010000004">
    <property type="protein sequence ID" value="MBD0381439.1"/>
    <property type="molecule type" value="Genomic_DNA"/>
</dbReference>
<evidence type="ECO:0000313" key="3">
    <source>
        <dbReference type="EMBL" id="MBD0381439.1"/>
    </source>
</evidence>
<feature type="transmembrane region" description="Helical" evidence="1">
    <location>
        <begin position="46"/>
        <end position="68"/>
    </location>
</feature>
<evidence type="ECO:0000256" key="1">
    <source>
        <dbReference type="SAM" id="Phobius"/>
    </source>
</evidence>
<evidence type="ECO:0000313" key="4">
    <source>
        <dbReference type="Proteomes" id="UP000650466"/>
    </source>
</evidence>
<sequence length="461" mass="50819">MKPFQRLYYLGMVLALFLFVAGELIWLPDPLRFGNGVYWIDALDLLVYVLALIPLIWAITAGFILVRLRRIRVKRRFGWAQLRSGAVIIAGVTAIIVIITIPKKLEFSVSALVLTWLLVFVDLFFIERNLRKIPVQSISAFVVTICLLIVLFFPTRYLVTYPGMTLNMSRYAQANGGSPHGEISGVLVFDRPAFPIDWVYAKLFPHYTFEVNNLGISIGEYNQQVRVMKSDANAAGSAIALQKLGRGKGIIPKGVLVTGLAPNSPVEGILRQGDVIEEVSGQAIKTVQELTDRLAATSPGDQVEVKVLRNSNRETLSAKTRANPDNPKRAAFGIDVSNELQYDIPETINYHNYLLHEGGPSHGAMLALTLIDQFTPWGILHGNKVAGTGTIEPDGSIGPVGGLEQKAYTVSRTDADVFFVPVKNEKDARKGAPGLQIVPVRTLDDILSWLRENPKQPGITH</sequence>
<feature type="transmembrane region" description="Helical" evidence="1">
    <location>
        <begin position="138"/>
        <end position="159"/>
    </location>
</feature>
<feature type="transmembrane region" description="Helical" evidence="1">
    <location>
        <begin position="7"/>
        <end position="26"/>
    </location>
</feature>
<dbReference type="InterPro" id="IPR020568">
    <property type="entry name" value="Ribosomal_Su5_D2-typ_SF"/>
</dbReference>
<dbReference type="InterPro" id="IPR001478">
    <property type="entry name" value="PDZ"/>
</dbReference>
<dbReference type="InterPro" id="IPR036034">
    <property type="entry name" value="PDZ_sf"/>
</dbReference>
<comment type="caution">
    <text evidence="3">The sequence shown here is derived from an EMBL/GenBank/DDBJ whole genome shotgun (WGS) entry which is preliminary data.</text>
</comment>
<feature type="transmembrane region" description="Helical" evidence="1">
    <location>
        <begin position="80"/>
        <end position="101"/>
    </location>
</feature>
<dbReference type="InterPro" id="IPR008269">
    <property type="entry name" value="Lon_proteolytic"/>
</dbReference>
<keyword evidence="1" id="KW-1133">Transmembrane helix</keyword>
<dbReference type="Pfam" id="PF05362">
    <property type="entry name" value="Lon_C"/>
    <property type="match status" value="1"/>
</dbReference>
<dbReference type="Gene3D" id="2.30.42.10">
    <property type="match status" value="1"/>
</dbReference>
<organism evidence="3 4">
    <name type="scientific">Paenibacillus sedimenti</name>
    <dbReference type="NCBI Taxonomy" id="2770274"/>
    <lineage>
        <taxon>Bacteria</taxon>
        <taxon>Bacillati</taxon>
        <taxon>Bacillota</taxon>
        <taxon>Bacilli</taxon>
        <taxon>Bacillales</taxon>
        <taxon>Paenibacillaceae</taxon>
        <taxon>Paenibacillus</taxon>
    </lineage>
</organism>
<proteinExistence type="predicted"/>
<protein>
    <submittedName>
        <fullName evidence="3">PDZ domain-containing protein</fullName>
    </submittedName>
</protein>
<evidence type="ECO:0000259" key="2">
    <source>
        <dbReference type="PROSITE" id="PS50106"/>
    </source>
</evidence>
<accession>A0A926KP55</accession>
<dbReference type="PROSITE" id="PS50106">
    <property type="entry name" value="PDZ"/>
    <property type="match status" value="1"/>
</dbReference>
<keyword evidence="1" id="KW-0812">Transmembrane</keyword>
<dbReference type="AlphaFoldDB" id="A0A926KP55"/>
<feature type="domain" description="PDZ" evidence="2">
    <location>
        <begin position="224"/>
        <end position="311"/>
    </location>
</feature>
<dbReference type="RefSeq" id="WP_188175216.1">
    <property type="nucleotide sequence ID" value="NZ_JACVVD010000004.1"/>
</dbReference>
<dbReference type="SMART" id="SM00228">
    <property type="entry name" value="PDZ"/>
    <property type="match status" value="1"/>
</dbReference>
<dbReference type="GO" id="GO:0006508">
    <property type="term" value="P:proteolysis"/>
    <property type="evidence" value="ECO:0007669"/>
    <property type="project" value="InterPro"/>
</dbReference>
<keyword evidence="4" id="KW-1185">Reference proteome</keyword>
<keyword evidence="1" id="KW-0472">Membrane</keyword>
<gene>
    <name evidence="3" type="ORF">ICC18_15030</name>
</gene>
<dbReference type="Proteomes" id="UP000650466">
    <property type="component" value="Unassembled WGS sequence"/>
</dbReference>
<dbReference type="GO" id="GO:0004176">
    <property type="term" value="F:ATP-dependent peptidase activity"/>
    <property type="evidence" value="ECO:0007669"/>
    <property type="project" value="InterPro"/>
</dbReference>
<dbReference type="GO" id="GO:0004252">
    <property type="term" value="F:serine-type endopeptidase activity"/>
    <property type="evidence" value="ECO:0007669"/>
    <property type="project" value="InterPro"/>
</dbReference>
<dbReference type="InterPro" id="IPR014721">
    <property type="entry name" value="Ribsml_uS5_D2-typ_fold_subgr"/>
</dbReference>
<feature type="transmembrane region" description="Helical" evidence="1">
    <location>
        <begin position="107"/>
        <end position="126"/>
    </location>
</feature>
<dbReference type="Pfam" id="PF13180">
    <property type="entry name" value="PDZ_2"/>
    <property type="match status" value="1"/>
</dbReference>
<reference evidence="3" key="1">
    <citation type="submission" date="2020-09" db="EMBL/GenBank/DDBJ databases">
        <title>Draft Genome Sequence of Paenibacillus sp. WST5.</title>
        <authorList>
            <person name="Bao Z."/>
        </authorList>
    </citation>
    <scope>NUCLEOTIDE SEQUENCE</scope>
    <source>
        <strain evidence="3">WST5</strain>
    </source>
</reference>